<proteinExistence type="predicted"/>
<dbReference type="NCBIfam" id="NF033474">
    <property type="entry name" value="DivGenRetAVD"/>
    <property type="match status" value="1"/>
</dbReference>
<dbReference type="RefSeq" id="WP_175305601.1">
    <property type="nucleotide sequence ID" value="NZ_JABWDC010000020.1"/>
</dbReference>
<dbReference type="Pfam" id="PF22296">
    <property type="entry name" value="bAvd"/>
    <property type="match status" value="1"/>
</dbReference>
<dbReference type="InterPro" id="IPR055360">
    <property type="entry name" value="bAvd"/>
</dbReference>
<sequence length="138" mass="16080">MAAEKKPEKQIDAYMESMKAYQKTYEFLLYIYPILAQFPKFEKFALQTQIKTAIFEMLKDLIRFKKTGTKSHLYAADIELQFIKTLVRLSYDLNLQGMNYKAMSKHRYEVISRHITAIGSTLNGIIEAVKAGTWKPDK</sequence>
<protein>
    <submittedName>
        <fullName evidence="2">Diversity-generating retroelement protein Avd</fullName>
    </submittedName>
</protein>
<accession>A0A849XQS9</accession>
<comment type="caution">
    <text evidence="2">The sequence shown here is derived from an EMBL/GenBank/DDBJ whole genome shotgun (WGS) entry which is preliminary data.</text>
</comment>
<evidence type="ECO:0000313" key="2">
    <source>
        <dbReference type="EMBL" id="NUN86322.1"/>
    </source>
</evidence>
<name>A0A849XQS9_9FIRM</name>
<reference evidence="2 3" key="2">
    <citation type="submission" date="2020-07" db="EMBL/GenBank/DDBJ databases">
        <title>Bacterial metabolism rescues the inhibition of intestinal drug absorption by food and drug additives.</title>
        <authorList>
            <person name="Zou L."/>
            <person name="Spanogiannopoulos P."/>
            <person name="Chien H.-C."/>
            <person name="Pieper L.M."/>
            <person name="Cai W."/>
            <person name="Khuri N."/>
            <person name="Pottel J."/>
            <person name="Vora B."/>
            <person name="Ni Z."/>
            <person name="Tsakalozou E."/>
            <person name="Zhang W."/>
            <person name="Shoichet B.K."/>
            <person name="Giacomini K.M."/>
            <person name="Turnbaugh P.J."/>
        </authorList>
    </citation>
    <scope>NUCLEOTIDE SEQUENCE [LARGE SCALE GENOMIC DNA]</scope>
    <source>
        <strain evidence="2 3">F22</strain>
    </source>
</reference>
<evidence type="ECO:0000313" key="3">
    <source>
        <dbReference type="Proteomes" id="UP000554488"/>
    </source>
</evidence>
<dbReference type="EMBL" id="JABWDC010000020">
    <property type="protein sequence ID" value="NUN86322.1"/>
    <property type="molecule type" value="Genomic_DNA"/>
</dbReference>
<dbReference type="AlphaFoldDB" id="A0A849XQS9"/>
<dbReference type="CDD" id="cd16376">
    <property type="entry name" value="Avd_like"/>
    <property type="match status" value="1"/>
</dbReference>
<dbReference type="InterPro" id="IPR036583">
    <property type="entry name" value="23S_rRNA_IVS_sf"/>
</dbReference>
<dbReference type="Proteomes" id="UP000554488">
    <property type="component" value="Unassembled WGS sequence"/>
</dbReference>
<reference evidence="2 3" key="1">
    <citation type="submission" date="2020-04" db="EMBL/GenBank/DDBJ databases">
        <authorList>
            <person name="Pieper L."/>
        </authorList>
    </citation>
    <scope>NUCLEOTIDE SEQUENCE [LARGE SCALE GENOMIC DNA]</scope>
    <source>
        <strain evidence="2 3">F22</strain>
    </source>
</reference>
<gene>
    <name evidence="2" type="primary">avd</name>
    <name evidence="2" type="ORF">HUU93_06850</name>
</gene>
<organism evidence="2 3">
    <name type="scientific">Coprococcus comes</name>
    <dbReference type="NCBI Taxonomy" id="410072"/>
    <lineage>
        <taxon>Bacteria</taxon>
        <taxon>Bacillati</taxon>
        <taxon>Bacillota</taxon>
        <taxon>Clostridia</taxon>
        <taxon>Lachnospirales</taxon>
        <taxon>Lachnospiraceae</taxon>
        <taxon>Coprococcus</taxon>
    </lineage>
</organism>
<evidence type="ECO:0000259" key="1">
    <source>
        <dbReference type="Pfam" id="PF22296"/>
    </source>
</evidence>
<feature type="domain" description="bAvd-like" evidence="1">
    <location>
        <begin position="21"/>
        <end position="128"/>
    </location>
</feature>
<dbReference type="SUPFAM" id="SSF158446">
    <property type="entry name" value="IVS-encoded protein-like"/>
    <property type="match status" value="1"/>
</dbReference>
<dbReference type="Gene3D" id="1.20.1440.60">
    <property type="entry name" value="23S rRNA-intervening sequence"/>
    <property type="match status" value="1"/>
</dbReference>